<reference evidence="2 3" key="1">
    <citation type="journal article" date="2022" name="G3 (Bethesda)">
        <title>Evaluating Illumina-, Nanopore-, and PacBio-based genome assembly strategies with the bald notothen, Trematomus borchgrevinki.</title>
        <authorList>
            <person name="Rayamajhi N."/>
            <person name="Cheng C.C."/>
            <person name="Catchen J.M."/>
        </authorList>
    </citation>
    <scope>NUCLEOTIDE SEQUENCE [LARGE SCALE GENOMIC DNA]</scope>
    <source>
        <strain evidence="2">AGRC-2024</strain>
    </source>
</reference>
<feature type="compositionally biased region" description="Polar residues" evidence="1">
    <location>
        <begin position="153"/>
        <end position="170"/>
    </location>
</feature>
<dbReference type="AlphaFoldDB" id="A0ABD2GXN0"/>
<dbReference type="EMBL" id="JBIYXZ010002075">
    <property type="protein sequence ID" value="KAL3057933.1"/>
    <property type="molecule type" value="Genomic_DNA"/>
</dbReference>
<feature type="region of interest" description="Disordered" evidence="1">
    <location>
        <begin position="132"/>
        <end position="177"/>
    </location>
</feature>
<feature type="compositionally biased region" description="Low complexity" evidence="1">
    <location>
        <begin position="706"/>
        <end position="734"/>
    </location>
</feature>
<organism evidence="2 3">
    <name type="scientific">Pagothenia borchgrevinki</name>
    <name type="common">Bald rockcod</name>
    <name type="synonym">Trematomus borchgrevinki</name>
    <dbReference type="NCBI Taxonomy" id="8213"/>
    <lineage>
        <taxon>Eukaryota</taxon>
        <taxon>Metazoa</taxon>
        <taxon>Chordata</taxon>
        <taxon>Craniata</taxon>
        <taxon>Vertebrata</taxon>
        <taxon>Euteleostomi</taxon>
        <taxon>Actinopterygii</taxon>
        <taxon>Neopterygii</taxon>
        <taxon>Teleostei</taxon>
        <taxon>Neoteleostei</taxon>
        <taxon>Acanthomorphata</taxon>
        <taxon>Eupercaria</taxon>
        <taxon>Perciformes</taxon>
        <taxon>Notothenioidei</taxon>
        <taxon>Nototheniidae</taxon>
        <taxon>Pagothenia</taxon>
    </lineage>
</organism>
<dbReference type="InterPro" id="IPR029340">
    <property type="entry name" value="FAM222"/>
</dbReference>
<feature type="region of interest" description="Disordered" evidence="1">
    <location>
        <begin position="842"/>
        <end position="868"/>
    </location>
</feature>
<feature type="compositionally biased region" description="Polar residues" evidence="1">
    <location>
        <begin position="530"/>
        <end position="558"/>
    </location>
</feature>
<keyword evidence="3" id="KW-1185">Reference proteome</keyword>
<evidence type="ECO:0000313" key="3">
    <source>
        <dbReference type="Proteomes" id="UP001619887"/>
    </source>
</evidence>
<feature type="compositionally biased region" description="Low complexity" evidence="1">
    <location>
        <begin position="239"/>
        <end position="492"/>
    </location>
</feature>
<feature type="region of interest" description="Disordered" evidence="1">
    <location>
        <begin position="77"/>
        <end position="98"/>
    </location>
</feature>
<comment type="caution">
    <text evidence="2">The sequence shown here is derived from an EMBL/GenBank/DDBJ whole genome shotgun (WGS) entry which is preliminary data.</text>
</comment>
<feature type="compositionally biased region" description="Low complexity" evidence="1">
    <location>
        <begin position="211"/>
        <end position="228"/>
    </location>
</feature>
<evidence type="ECO:0000256" key="1">
    <source>
        <dbReference type="SAM" id="MobiDB-lite"/>
    </source>
</evidence>
<dbReference type="PANTHER" id="PTHR16070">
    <property type="entry name" value="PROTEIN FAM222A-RELATED"/>
    <property type="match status" value="1"/>
</dbReference>
<gene>
    <name evidence="2" type="ORF">OYC64_008228</name>
</gene>
<name>A0ABD2GXN0_PAGBO</name>
<dbReference type="Pfam" id="PF15258">
    <property type="entry name" value="FAM222A"/>
    <property type="match status" value="2"/>
</dbReference>
<reference evidence="2 3" key="2">
    <citation type="journal article" date="2024" name="G3 (Bethesda)">
        <title>The genome of the cryopelagic Antarctic bald notothen, Trematomus borchgrevinki.</title>
        <authorList>
            <person name="Rayamajhi N."/>
            <person name="Rivera-Colon A.G."/>
            <person name="Minhas B.F."/>
            <person name="Cheng C.C."/>
            <person name="Catchen J.M."/>
        </authorList>
    </citation>
    <scope>NUCLEOTIDE SEQUENCE [LARGE SCALE GENOMIC DNA]</scope>
    <source>
        <strain evidence="2">AGRC-2024</strain>
    </source>
</reference>
<feature type="region of interest" description="Disordered" evidence="1">
    <location>
        <begin position="525"/>
        <end position="583"/>
    </location>
</feature>
<feature type="compositionally biased region" description="Polar residues" evidence="1">
    <location>
        <begin position="192"/>
        <end position="210"/>
    </location>
</feature>
<sequence>MLACLPASGDPTLRILSRTQMNTGLQKWETTQKMRSASYPTPAELDAYAKKVANNPLSIQIFPNSVKVPQRKHIRRTVNGLDTSSSQRHSPYPSQVSSSRGLLAVLRAPAKGVIKESDGSRARQLHKVVMDPHSGPYATQSTLNLPQPAPHLQGQSQPAPHLQGQSQPAAQKQGMVHPQALQQNMAHPMTLQQPQTMPHPQALQQRSMAHSQAMQRQQSLSQVQPSQQRLAHPPGLQRQQSAPHTQALQQQQSALHPQALQQQPQQSAPRAQQQQQQQSAPHTQALQQQQQQSAPRAQALQQQQSALHTQALQQQQSAPHTKALQQQPQQSAPRAQALQQQQQQSVPHTQAMQQQQSAPHTQAQQQQQSAPHTQAQQQQQQSAPHTQAQQQQQSAPHTQAQQQQQSAPHTQAQQQQQSAPHTQAQQQQQSAPHTQAQQQQQQSVPHTQAQQQQQSAPHTQAQQQQQSAPHTKALQHQNQNQSAPPAAQQQHLSHLQTLKHPTTPPQALLSQHSLTQDLRHMSDGAHLPSLQHTQGLVGSQPLPQAQGTGTPTMPNSLQQPPPGAYGPRKLPDADAPPNVTVSTSTIPLSMASSLHQNRPSDLSSIVQQINQLCQARAGMGATSVCEGQIANPSPISRNLLINASSRVSCHHPGLGSGPSCHMMGPLDKATAHTPNAALHSQPNTSAFHADPERLQLQQQHHHLHQQKQQQQQQQQLQQHQHLQQQLQMQQQQQQRSWAQHQMAHMQQPPEGAHPCKNPRMEPPTECAFPSRNLNYSHKLPNTAQSFPLKHPAEKLPPSSPVNCPVGSMPYINDHYMQPQWGSMPATAGHNGSGPQDLPVSFQGGQAAASTDRIPGAKYRPGKEGPPAQSKLMQNVDFLGGEFQMPSFQEQNMEHVLEKMHRSAMSQVQEPNNGGGVHAHHPGYR</sequence>
<evidence type="ECO:0000313" key="2">
    <source>
        <dbReference type="EMBL" id="KAL3057933.1"/>
    </source>
</evidence>
<dbReference type="Proteomes" id="UP001619887">
    <property type="component" value="Unassembled WGS sequence"/>
</dbReference>
<proteinExistence type="predicted"/>
<feature type="region of interest" description="Disordered" evidence="1">
    <location>
        <begin position="192"/>
        <end position="492"/>
    </location>
</feature>
<feature type="region of interest" description="Disordered" evidence="1">
    <location>
        <begin position="697"/>
        <end position="756"/>
    </location>
</feature>
<accession>A0ABD2GXN0</accession>
<protein>
    <submittedName>
        <fullName evidence="2">Uncharacterized protein</fullName>
    </submittedName>
</protein>
<feature type="compositionally biased region" description="Polar residues" evidence="1">
    <location>
        <begin position="80"/>
        <end position="98"/>
    </location>
</feature>
<dbReference type="PANTHER" id="PTHR16070:SF1">
    <property type="entry name" value="PROTEIN FAM222B"/>
    <property type="match status" value="1"/>
</dbReference>